<gene>
    <name evidence="1" type="ORF">PTTG_27312</name>
</gene>
<evidence type="ECO:0000313" key="2">
    <source>
        <dbReference type="EnsemblFungi" id="PTTG_27312-t43_1-p1"/>
    </source>
</evidence>
<evidence type="ECO:0000313" key="1">
    <source>
        <dbReference type="EMBL" id="OAV93544.1"/>
    </source>
</evidence>
<reference evidence="2" key="4">
    <citation type="submission" date="2025-05" db="UniProtKB">
        <authorList>
            <consortium name="EnsemblFungi"/>
        </authorList>
    </citation>
    <scope>IDENTIFICATION</scope>
    <source>
        <strain evidence="2">isolate 1-1 / race 1 (BBBD)</strain>
    </source>
</reference>
<dbReference type="EnsemblFungi" id="PTTG_27312-t43_1">
    <property type="protein sequence ID" value="PTTG_27312-t43_1-p1"/>
    <property type="gene ID" value="PTTG_27312"/>
</dbReference>
<dbReference type="Proteomes" id="UP000005240">
    <property type="component" value="Unassembled WGS sequence"/>
</dbReference>
<dbReference type="EMBL" id="ADAS02000050">
    <property type="protein sequence ID" value="OAV93544.1"/>
    <property type="molecule type" value="Genomic_DNA"/>
</dbReference>
<dbReference type="AlphaFoldDB" id="A0A180GM08"/>
<reference evidence="2 3" key="3">
    <citation type="journal article" date="2017" name="G3 (Bethesda)">
        <title>Comparative analysis highlights variable genome content of wheat rusts and divergence of the mating loci.</title>
        <authorList>
            <person name="Cuomo C.A."/>
            <person name="Bakkeren G."/>
            <person name="Khalil H.B."/>
            <person name="Panwar V."/>
            <person name="Joly D."/>
            <person name="Linning R."/>
            <person name="Sakthikumar S."/>
            <person name="Song X."/>
            <person name="Adiconis X."/>
            <person name="Fan L."/>
            <person name="Goldberg J.M."/>
            <person name="Levin J.Z."/>
            <person name="Young S."/>
            <person name="Zeng Q."/>
            <person name="Anikster Y."/>
            <person name="Bruce M."/>
            <person name="Wang M."/>
            <person name="Yin C."/>
            <person name="McCallum B."/>
            <person name="Szabo L.J."/>
            <person name="Hulbert S."/>
            <person name="Chen X."/>
            <person name="Fellers J.P."/>
        </authorList>
    </citation>
    <scope>NUCLEOTIDE SEQUENCE</scope>
    <source>
        <strain evidence="3">Isolate 1-1 / race 1 (BBBD)</strain>
        <strain evidence="2">isolate 1-1 / race 1 (BBBD)</strain>
    </source>
</reference>
<feature type="non-terminal residue" evidence="1">
    <location>
        <position position="1"/>
    </location>
</feature>
<protein>
    <submittedName>
        <fullName evidence="1 2">Uncharacterized protein</fullName>
    </submittedName>
</protein>
<organism evidence="1">
    <name type="scientific">Puccinia triticina (isolate 1-1 / race 1 (BBBD))</name>
    <name type="common">Brown leaf rust fungus</name>
    <dbReference type="NCBI Taxonomy" id="630390"/>
    <lineage>
        <taxon>Eukaryota</taxon>
        <taxon>Fungi</taxon>
        <taxon>Dikarya</taxon>
        <taxon>Basidiomycota</taxon>
        <taxon>Pucciniomycotina</taxon>
        <taxon>Pucciniomycetes</taxon>
        <taxon>Pucciniales</taxon>
        <taxon>Pucciniaceae</taxon>
        <taxon>Puccinia</taxon>
    </lineage>
</organism>
<keyword evidence="3" id="KW-1185">Reference proteome</keyword>
<reference evidence="1" key="2">
    <citation type="submission" date="2016-05" db="EMBL/GenBank/DDBJ databases">
        <title>Comparative analysis highlights variable genome content of wheat rusts and divergence of the mating loci.</title>
        <authorList>
            <person name="Cuomo C.A."/>
            <person name="Bakkeren G."/>
            <person name="Szabo L."/>
            <person name="Khalil H."/>
            <person name="Joly D."/>
            <person name="Goldberg J."/>
            <person name="Young S."/>
            <person name="Zeng Q."/>
            <person name="Fellers J."/>
        </authorList>
    </citation>
    <scope>NUCLEOTIDE SEQUENCE [LARGE SCALE GENOMIC DNA]</scope>
    <source>
        <strain evidence="1">1-1 BBBD Race 1</strain>
    </source>
</reference>
<sequence>ETRNLEVGAARRFMDMLAEVDEEISNGTINTSHPHSKTGFRQAVGWIRDGPMMCDSWMSTYLHELKVPREERVRWVGKHEEIGHPDHWTHTHDSRTVVHHS</sequence>
<feature type="non-terminal residue" evidence="1">
    <location>
        <position position="101"/>
    </location>
</feature>
<proteinExistence type="predicted"/>
<reference evidence="1" key="1">
    <citation type="submission" date="2009-11" db="EMBL/GenBank/DDBJ databases">
        <authorList>
            <consortium name="The Broad Institute Genome Sequencing Platform"/>
            <person name="Ward D."/>
            <person name="Feldgarden M."/>
            <person name="Earl A."/>
            <person name="Young S.K."/>
            <person name="Zeng Q."/>
            <person name="Koehrsen M."/>
            <person name="Alvarado L."/>
            <person name="Berlin A."/>
            <person name="Bochicchio J."/>
            <person name="Borenstein D."/>
            <person name="Chapman S.B."/>
            <person name="Chen Z."/>
            <person name="Engels R."/>
            <person name="Freedman E."/>
            <person name="Gellesch M."/>
            <person name="Goldberg J."/>
            <person name="Griggs A."/>
            <person name="Gujja S."/>
            <person name="Heilman E."/>
            <person name="Heiman D."/>
            <person name="Hepburn T."/>
            <person name="Howarth C."/>
            <person name="Jen D."/>
            <person name="Larson L."/>
            <person name="Lewis B."/>
            <person name="Mehta T."/>
            <person name="Park D."/>
            <person name="Pearson M."/>
            <person name="Roberts A."/>
            <person name="Saif S."/>
            <person name="Shea T."/>
            <person name="Shenoy N."/>
            <person name="Sisk P."/>
            <person name="Stolte C."/>
            <person name="Sykes S."/>
            <person name="Thomson T."/>
            <person name="Walk T."/>
            <person name="White J."/>
            <person name="Yandava C."/>
            <person name="Izard J."/>
            <person name="Baranova O.V."/>
            <person name="Blanton J.M."/>
            <person name="Tanner A.C."/>
            <person name="Dewhirst F.E."/>
            <person name="Haas B."/>
            <person name="Nusbaum C."/>
            <person name="Birren B."/>
        </authorList>
    </citation>
    <scope>NUCLEOTIDE SEQUENCE [LARGE SCALE GENOMIC DNA]</scope>
    <source>
        <strain evidence="1">1-1 BBBD Race 1</strain>
    </source>
</reference>
<name>A0A180GM08_PUCT1</name>
<evidence type="ECO:0000313" key="3">
    <source>
        <dbReference type="Proteomes" id="UP000005240"/>
    </source>
</evidence>
<dbReference type="VEuPathDB" id="FungiDB:PTTG_27312"/>
<accession>A0A180GM08</accession>